<dbReference type="Proteomes" id="UP000289738">
    <property type="component" value="Chromosome A04"/>
</dbReference>
<feature type="domain" description="Lariat debranching enzyme C-terminal" evidence="1">
    <location>
        <begin position="19"/>
        <end position="104"/>
    </location>
</feature>
<dbReference type="GO" id="GO:0000398">
    <property type="term" value="P:mRNA splicing, via spliceosome"/>
    <property type="evidence" value="ECO:0007669"/>
    <property type="project" value="TreeGrafter"/>
</dbReference>
<sequence>MTILVSILVTSMQLILGGRIFVAVIEDLLAKGMRNAQNVFQYDEGWLAITRRFNSIFPLTPKGADFRGVNLEMDDCCQWVRSRLQQRGCKPFEFVKTALCYDPSQSNFHGSFAGIFLFSIVNSKLTIFLDLPYLLDKNPEPTDLSPYPSCSIGRGKL</sequence>
<dbReference type="PANTHER" id="PTHR12849">
    <property type="entry name" value="RNA LARIAT DEBRANCHING ENZYME"/>
    <property type="match status" value="1"/>
</dbReference>
<keyword evidence="3" id="KW-1185">Reference proteome</keyword>
<evidence type="ECO:0000259" key="1">
    <source>
        <dbReference type="Pfam" id="PF05011"/>
    </source>
</evidence>
<reference evidence="2 3" key="1">
    <citation type="submission" date="2019-01" db="EMBL/GenBank/DDBJ databases">
        <title>Sequencing of cultivated peanut Arachis hypogaea provides insights into genome evolution and oil improvement.</title>
        <authorList>
            <person name="Chen X."/>
        </authorList>
    </citation>
    <scope>NUCLEOTIDE SEQUENCE [LARGE SCALE GENOMIC DNA]</scope>
    <source>
        <strain evidence="3">cv. Fuhuasheng</strain>
        <tissue evidence="2">Leaves</tissue>
    </source>
</reference>
<accession>A0A445DH22</accession>
<dbReference type="STRING" id="3818.A0A445DH22"/>
<evidence type="ECO:0000313" key="2">
    <source>
        <dbReference type="EMBL" id="RYR62460.1"/>
    </source>
</evidence>
<dbReference type="EMBL" id="SDMP01000004">
    <property type="protein sequence ID" value="RYR62460.1"/>
    <property type="molecule type" value="Genomic_DNA"/>
</dbReference>
<name>A0A445DH22_ARAHY</name>
<organism evidence="2 3">
    <name type="scientific">Arachis hypogaea</name>
    <name type="common">Peanut</name>
    <dbReference type="NCBI Taxonomy" id="3818"/>
    <lineage>
        <taxon>Eukaryota</taxon>
        <taxon>Viridiplantae</taxon>
        <taxon>Streptophyta</taxon>
        <taxon>Embryophyta</taxon>
        <taxon>Tracheophyta</taxon>
        <taxon>Spermatophyta</taxon>
        <taxon>Magnoliopsida</taxon>
        <taxon>eudicotyledons</taxon>
        <taxon>Gunneridae</taxon>
        <taxon>Pentapetalae</taxon>
        <taxon>rosids</taxon>
        <taxon>fabids</taxon>
        <taxon>Fabales</taxon>
        <taxon>Fabaceae</taxon>
        <taxon>Papilionoideae</taxon>
        <taxon>50 kb inversion clade</taxon>
        <taxon>dalbergioids sensu lato</taxon>
        <taxon>Dalbergieae</taxon>
        <taxon>Pterocarpus clade</taxon>
        <taxon>Arachis</taxon>
    </lineage>
</organism>
<dbReference type="GO" id="GO:0005634">
    <property type="term" value="C:nucleus"/>
    <property type="evidence" value="ECO:0007669"/>
    <property type="project" value="TreeGrafter"/>
</dbReference>
<dbReference type="InterPro" id="IPR007708">
    <property type="entry name" value="DBR1_C"/>
</dbReference>
<evidence type="ECO:0000313" key="3">
    <source>
        <dbReference type="Proteomes" id="UP000289738"/>
    </source>
</evidence>
<dbReference type="GO" id="GO:0008419">
    <property type="term" value="F:RNA lariat debranching enzyme activity"/>
    <property type="evidence" value="ECO:0007669"/>
    <property type="project" value="TreeGrafter"/>
</dbReference>
<protein>
    <recommendedName>
        <fullName evidence="1">Lariat debranching enzyme C-terminal domain-containing protein</fullName>
    </recommendedName>
</protein>
<proteinExistence type="predicted"/>
<comment type="caution">
    <text evidence="2">The sequence shown here is derived from an EMBL/GenBank/DDBJ whole genome shotgun (WGS) entry which is preliminary data.</text>
</comment>
<dbReference type="AlphaFoldDB" id="A0A445DH22"/>
<dbReference type="Pfam" id="PF05011">
    <property type="entry name" value="DBR1"/>
    <property type="match status" value="1"/>
</dbReference>
<dbReference type="PANTHER" id="PTHR12849:SF0">
    <property type="entry name" value="LARIAT DEBRANCHING ENZYME"/>
    <property type="match status" value="1"/>
</dbReference>
<gene>
    <name evidence="2" type="ORF">Ahy_A04g020066</name>
</gene>